<protein>
    <submittedName>
        <fullName evidence="2">EF hand domain-containing protein</fullName>
    </submittedName>
</protein>
<dbReference type="SMART" id="SM00054">
    <property type="entry name" value="EFh"/>
    <property type="match status" value="2"/>
</dbReference>
<comment type="caution">
    <text evidence="2">The sequence shown here is derived from an EMBL/GenBank/DDBJ whole genome shotgun (WGS) entry which is preliminary data.</text>
</comment>
<dbReference type="Gene3D" id="1.10.238.10">
    <property type="entry name" value="EF-hand"/>
    <property type="match status" value="1"/>
</dbReference>
<feature type="domain" description="EF-hand" evidence="1">
    <location>
        <begin position="41"/>
        <end position="76"/>
    </location>
</feature>
<dbReference type="CDD" id="cd00051">
    <property type="entry name" value="EFh"/>
    <property type="match status" value="1"/>
</dbReference>
<reference evidence="2 3" key="1">
    <citation type="submission" date="2018-08" db="EMBL/GenBank/DDBJ databases">
        <title>Sequencing the genomes of 1000 actinobacteria strains.</title>
        <authorList>
            <person name="Klenk H.-P."/>
        </authorList>
    </citation>
    <scope>NUCLEOTIDE SEQUENCE [LARGE SCALE GENOMIC DNA]</scope>
    <source>
        <strain evidence="2 3">DSM 43927</strain>
    </source>
</reference>
<dbReference type="Pfam" id="PF13499">
    <property type="entry name" value="EF-hand_7"/>
    <property type="match status" value="1"/>
</dbReference>
<dbReference type="EMBL" id="QTTT01000001">
    <property type="protein sequence ID" value="REE96781.1"/>
    <property type="molecule type" value="Genomic_DNA"/>
</dbReference>
<dbReference type="SUPFAM" id="SSF47473">
    <property type="entry name" value="EF-hand"/>
    <property type="match status" value="1"/>
</dbReference>
<dbReference type="Proteomes" id="UP000256661">
    <property type="component" value="Unassembled WGS sequence"/>
</dbReference>
<accession>A0A3D9SYT7</accession>
<evidence type="ECO:0000259" key="1">
    <source>
        <dbReference type="PROSITE" id="PS50222"/>
    </source>
</evidence>
<sequence>MTAEPTQAGLFTAFQRVDVDGDGQLDLVGFTVILEELGLSWSRHETQDRFETADANRDGLISLDELSAMLAGYGLAG</sequence>
<feature type="domain" description="EF-hand" evidence="1">
    <location>
        <begin position="5"/>
        <end position="40"/>
    </location>
</feature>
<evidence type="ECO:0000313" key="3">
    <source>
        <dbReference type="Proteomes" id="UP000256661"/>
    </source>
</evidence>
<dbReference type="OrthoDB" id="3480149at2"/>
<dbReference type="InterPro" id="IPR011992">
    <property type="entry name" value="EF-hand-dom_pair"/>
</dbReference>
<dbReference type="PROSITE" id="PS00018">
    <property type="entry name" value="EF_HAND_1"/>
    <property type="match status" value="1"/>
</dbReference>
<dbReference type="InterPro" id="IPR002048">
    <property type="entry name" value="EF_hand_dom"/>
</dbReference>
<evidence type="ECO:0000313" key="2">
    <source>
        <dbReference type="EMBL" id="REE96781.1"/>
    </source>
</evidence>
<dbReference type="RefSeq" id="WP_116022376.1">
    <property type="nucleotide sequence ID" value="NZ_QTTT01000001.1"/>
</dbReference>
<organism evidence="2 3">
    <name type="scientific">Thermomonospora umbrina</name>
    <dbReference type="NCBI Taxonomy" id="111806"/>
    <lineage>
        <taxon>Bacteria</taxon>
        <taxon>Bacillati</taxon>
        <taxon>Actinomycetota</taxon>
        <taxon>Actinomycetes</taxon>
        <taxon>Streptosporangiales</taxon>
        <taxon>Thermomonosporaceae</taxon>
        <taxon>Thermomonospora</taxon>
    </lineage>
</organism>
<dbReference type="InterPro" id="IPR018247">
    <property type="entry name" value="EF_Hand_1_Ca_BS"/>
</dbReference>
<dbReference type="PROSITE" id="PS50222">
    <property type="entry name" value="EF_HAND_2"/>
    <property type="match status" value="2"/>
</dbReference>
<dbReference type="AlphaFoldDB" id="A0A3D9SYT7"/>
<keyword evidence="3" id="KW-1185">Reference proteome</keyword>
<proteinExistence type="predicted"/>
<name>A0A3D9SYT7_9ACTN</name>
<dbReference type="GO" id="GO:0005509">
    <property type="term" value="F:calcium ion binding"/>
    <property type="evidence" value="ECO:0007669"/>
    <property type="project" value="InterPro"/>
</dbReference>
<gene>
    <name evidence="2" type="ORF">DFJ69_2228</name>
</gene>